<keyword evidence="3" id="KW-1185">Reference proteome</keyword>
<sequence>MDTTVMQRIIDVMANNFGYGDSMNEFREGMHYFAQLGAGLTSPDLLTRLQLLGNVNSLATELRKMSKTLADVCIKVDKIHAHMEEHFALSQEQHMNIRILSADHIFDYKRVSFMELQHEVFTHIRQHYKQLFANVFGNPMREKILLARIQKICSSLRNRFREMLILSVSEVNHVPLDDFLVTMVTTFKRGGHINDNVRKSTTEKLAILRRWVLSNMSDAVATVPEDVDDDETSDSEELTSVPATETGGTRAAKKRKVSTGKTAPRVSGRPKKGHCFWSKIERWFIAQRAKTGYGDNLTSEAWVKYIDTTVKKDRQQFKAVEVLPPPSMNADDELEYQDVPSTAGGTALTTGQTRNGMQDILALVQAQRDQTRR</sequence>
<feature type="compositionally biased region" description="Acidic residues" evidence="1">
    <location>
        <begin position="225"/>
        <end position="237"/>
    </location>
</feature>
<reference evidence="2 3" key="1">
    <citation type="submission" date="2019-02" db="EMBL/GenBank/DDBJ databases">
        <title>Genome sequencing of the rare red list fungi Antrodiella citrinella (Flaviporus citrinellus).</title>
        <authorList>
            <person name="Buettner E."/>
            <person name="Kellner H."/>
        </authorList>
    </citation>
    <scope>NUCLEOTIDE SEQUENCE [LARGE SCALE GENOMIC DNA]</scope>
    <source>
        <strain evidence="2 3">DSM 108506</strain>
    </source>
</reference>
<dbReference type="AlphaFoldDB" id="A0A4S4M3I9"/>
<accession>A0A4S4M3I9</accession>
<proteinExistence type="predicted"/>
<evidence type="ECO:0000313" key="3">
    <source>
        <dbReference type="Proteomes" id="UP000308730"/>
    </source>
</evidence>
<feature type="region of interest" description="Disordered" evidence="1">
    <location>
        <begin position="223"/>
        <end position="271"/>
    </location>
</feature>
<protein>
    <submittedName>
        <fullName evidence="2">Uncharacterized protein</fullName>
    </submittedName>
</protein>
<evidence type="ECO:0000256" key="1">
    <source>
        <dbReference type="SAM" id="MobiDB-lite"/>
    </source>
</evidence>
<dbReference type="OrthoDB" id="3269273at2759"/>
<comment type="caution">
    <text evidence="2">The sequence shown here is derived from an EMBL/GenBank/DDBJ whole genome shotgun (WGS) entry which is preliminary data.</text>
</comment>
<dbReference type="Proteomes" id="UP000308730">
    <property type="component" value="Unassembled WGS sequence"/>
</dbReference>
<dbReference type="EMBL" id="SGPM01000565">
    <property type="protein sequence ID" value="THH18948.1"/>
    <property type="molecule type" value="Genomic_DNA"/>
</dbReference>
<gene>
    <name evidence="2" type="ORF">EUX98_g8871</name>
</gene>
<evidence type="ECO:0000313" key="2">
    <source>
        <dbReference type="EMBL" id="THH18948.1"/>
    </source>
</evidence>
<organism evidence="2 3">
    <name type="scientific">Antrodiella citrinella</name>
    <dbReference type="NCBI Taxonomy" id="2447956"/>
    <lineage>
        <taxon>Eukaryota</taxon>
        <taxon>Fungi</taxon>
        <taxon>Dikarya</taxon>
        <taxon>Basidiomycota</taxon>
        <taxon>Agaricomycotina</taxon>
        <taxon>Agaricomycetes</taxon>
        <taxon>Polyporales</taxon>
        <taxon>Steccherinaceae</taxon>
        <taxon>Antrodiella</taxon>
    </lineage>
</organism>
<name>A0A4S4M3I9_9APHY</name>